<reference evidence="2" key="1">
    <citation type="submission" date="2023-01" db="EMBL/GenBank/DDBJ databases">
        <title>Human gut microbiome strain richness.</title>
        <authorList>
            <person name="Chen-Liaw A."/>
        </authorList>
    </citation>
    <scope>NUCLEOTIDE SEQUENCE</scope>
    <source>
        <strain evidence="2">2225st1_A6_2225SCRN_200828</strain>
    </source>
</reference>
<protein>
    <submittedName>
        <fullName evidence="2">Uncharacterized protein</fullName>
    </submittedName>
</protein>
<organism evidence="2 3">
    <name type="scientific">Flavonifractor plautii</name>
    <name type="common">Fusobacterium plautii</name>
    <dbReference type="NCBI Taxonomy" id="292800"/>
    <lineage>
        <taxon>Bacteria</taxon>
        <taxon>Bacillati</taxon>
        <taxon>Bacillota</taxon>
        <taxon>Clostridia</taxon>
        <taxon>Eubacteriales</taxon>
        <taxon>Oscillospiraceae</taxon>
        <taxon>Flavonifractor</taxon>
    </lineage>
</organism>
<dbReference type="Proteomes" id="UP001211006">
    <property type="component" value="Unassembled WGS sequence"/>
</dbReference>
<dbReference type="AlphaFoldDB" id="A0AAW6C760"/>
<name>A0AAW6C760_FLAPL</name>
<evidence type="ECO:0000313" key="2">
    <source>
        <dbReference type="EMBL" id="MDB7908797.1"/>
    </source>
</evidence>
<feature type="region of interest" description="Disordered" evidence="1">
    <location>
        <begin position="1"/>
        <end position="21"/>
    </location>
</feature>
<accession>A0AAW6C760</accession>
<proteinExistence type="predicted"/>
<dbReference type="EMBL" id="JAQLWO010000044">
    <property type="protein sequence ID" value="MDB7908797.1"/>
    <property type="molecule type" value="Genomic_DNA"/>
</dbReference>
<comment type="caution">
    <text evidence="2">The sequence shown here is derived from an EMBL/GenBank/DDBJ whole genome shotgun (WGS) entry which is preliminary data.</text>
</comment>
<evidence type="ECO:0000313" key="3">
    <source>
        <dbReference type="Proteomes" id="UP001211006"/>
    </source>
</evidence>
<gene>
    <name evidence="2" type="ORF">PND83_22700</name>
</gene>
<evidence type="ECO:0000256" key="1">
    <source>
        <dbReference type="SAM" id="MobiDB-lite"/>
    </source>
</evidence>
<sequence length="113" mass="12729">MAKATKPSGIQPRKRRAALTPEARENQLIDLAVNLIEKRLLEGTASSQEVTTILKLGTTRARLENERLAKEVELVQAKTEAYKSGVRMDELYEKAMAAFKRYSGQDEEDGDEY</sequence>
<dbReference type="RefSeq" id="WP_009258513.1">
    <property type="nucleotide sequence ID" value="NZ_BAABZG010000001.1"/>
</dbReference>